<dbReference type="PANTHER" id="PTHR43477">
    <property type="entry name" value="DIHYDROANTICAPSIN 7-DEHYDROGENASE"/>
    <property type="match status" value="1"/>
</dbReference>
<dbReference type="Gene3D" id="3.40.50.720">
    <property type="entry name" value="NAD(P)-binding Rossmann-like Domain"/>
    <property type="match status" value="1"/>
</dbReference>
<dbReference type="InterPro" id="IPR057571">
    <property type="entry name" value="SDR_PhqE-like"/>
</dbReference>
<dbReference type="InterPro" id="IPR002347">
    <property type="entry name" value="SDR_fam"/>
</dbReference>
<keyword evidence="3" id="KW-0560">Oxidoreductase</keyword>
<gene>
    <name evidence="4" type="ORF">THAR02_06416</name>
</gene>
<evidence type="ECO:0000256" key="2">
    <source>
        <dbReference type="ARBA" id="ARBA00022857"/>
    </source>
</evidence>
<dbReference type="Proteomes" id="UP000034112">
    <property type="component" value="Unassembled WGS sequence"/>
</dbReference>
<sequence length="262" mass="26826">MPSIAGHRVLVLGASSGIGFAVAKLTLSENIAHLAIASSNRTKLDNAVKALIKAVPGSEDRISSFLVDLGGEDTETQLEQVLADAVAAAGGPLDHIVHSVSNRRGPLVPFSQVDYTTIHGLFVPRFAQLALLGKLGPKYMNGKGTSSIILTSGHVEDVPMPGLGVLSSVGAAITGMAIGLAVDISPIRVNAVAPGITETPMVIEETGETMASAIYDLASRQSLVGRPGTADEAAEAFVYLMKDTNATGASVKSSGGSIIRSA</sequence>
<dbReference type="PRINTS" id="PR00081">
    <property type="entry name" value="GDHRDH"/>
</dbReference>
<dbReference type="CDD" id="cd05233">
    <property type="entry name" value="SDR_c"/>
    <property type="match status" value="1"/>
</dbReference>
<dbReference type="OMA" id="HIVHSVS"/>
<accession>A0A0F9XAB7</accession>
<reference evidence="5" key="1">
    <citation type="journal article" date="2015" name="Genome Announc.">
        <title>Draft whole-genome sequence of the biocontrol agent Trichoderma harzianum T6776.</title>
        <authorList>
            <person name="Baroncelli R."/>
            <person name="Piaggeschi G."/>
            <person name="Fiorini L."/>
            <person name="Bertolini E."/>
            <person name="Zapparata A."/>
            <person name="Pe M.E."/>
            <person name="Sarrocco S."/>
            <person name="Vannacci G."/>
        </authorList>
    </citation>
    <scope>NUCLEOTIDE SEQUENCE [LARGE SCALE GENOMIC DNA]</scope>
    <source>
        <strain evidence="5">T6776</strain>
    </source>
</reference>
<dbReference type="Pfam" id="PF23441">
    <property type="entry name" value="SDR"/>
    <property type="match status" value="1"/>
</dbReference>
<dbReference type="AlphaFoldDB" id="A0A0F9XAB7"/>
<dbReference type="InterPro" id="IPR051122">
    <property type="entry name" value="SDR_DHRS6-like"/>
</dbReference>
<evidence type="ECO:0000256" key="1">
    <source>
        <dbReference type="ARBA" id="ARBA00006484"/>
    </source>
</evidence>
<keyword evidence="2" id="KW-0521">NADP</keyword>
<name>A0A0F9XAB7_TRIHA</name>
<dbReference type="OrthoDB" id="294295at2759"/>
<dbReference type="InterPro" id="IPR036291">
    <property type="entry name" value="NAD(P)-bd_dom_sf"/>
</dbReference>
<dbReference type="EMBL" id="JOKZ01000194">
    <property type="protein sequence ID" value="KKP01465.1"/>
    <property type="molecule type" value="Genomic_DNA"/>
</dbReference>
<evidence type="ECO:0000313" key="4">
    <source>
        <dbReference type="EMBL" id="KKP01465.1"/>
    </source>
</evidence>
<organism evidence="4 5">
    <name type="scientific">Trichoderma harzianum</name>
    <name type="common">Hypocrea lixii</name>
    <dbReference type="NCBI Taxonomy" id="5544"/>
    <lineage>
        <taxon>Eukaryota</taxon>
        <taxon>Fungi</taxon>
        <taxon>Dikarya</taxon>
        <taxon>Ascomycota</taxon>
        <taxon>Pezizomycotina</taxon>
        <taxon>Sordariomycetes</taxon>
        <taxon>Hypocreomycetidae</taxon>
        <taxon>Hypocreales</taxon>
        <taxon>Hypocreaceae</taxon>
        <taxon>Trichoderma</taxon>
    </lineage>
</organism>
<evidence type="ECO:0000313" key="5">
    <source>
        <dbReference type="Proteomes" id="UP000034112"/>
    </source>
</evidence>
<protein>
    <submittedName>
        <fullName evidence="4">Short-chain dehydrogenase</fullName>
    </submittedName>
</protein>
<dbReference type="SUPFAM" id="SSF51735">
    <property type="entry name" value="NAD(P)-binding Rossmann-fold domains"/>
    <property type="match status" value="1"/>
</dbReference>
<dbReference type="GO" id="GO:0016491">
    <property type="term" value="F:oxidoreductase activity"/>
    <property type="evidence" value="ECO:0007669"/>
    <property type="project" value="UniProtKB-KW"/>
</dbReference>
<dbReference type="PANTHER" id="PTHR43477:SF1">
    <property type="entry name" value="DIHYDROANTICAPSIN 7-DEHYDROGENASE"/>
    <property type="match status" value="1"/>
</dbReference>
<proteinExistence type="inferred from homology"/>
<evidence type="ECO:0000256" key="3">
    <source>
        <dbReference type="ARBA" id="ARBA00023002"/>
    </source>
</evidence>
<comment type="similarity">
    <text evidence="1">Belongs to the short-chain dehydrogenases/reductases (SDR) family.</text>
</comment>
<comment type="caution">
    <text evidence="4">The sequence shown here is derived from an EMBL/GenBank/DDBJ whole genome shotgun (WGS) entry which is preliminary data.</text>
</comment>